<keyword evidence="2" id="KW-1185">Reference proteome</keyword>
<evidence type="ECO:0000313" key="2">
    <source>
        <dbReference type="Proteomes" id="UP000253314"/>
    </source>
</evidence>
<organism evidence="1 2">
    <name type="scientific">Bacillus taeanensis</name>
    <dbReference type="NCBI Taxonomy" id="273032"/>
    <lineage>
        <taxon>Bacteria</taxon>
        <taxon>Bacillati</taxon>
        <taxon>Bacillota</taxon>
        <taxon>Bacilli</taxon>
        <taxon>Bacillales</taxon>
        <taxon>Bacillaceae</taxon>
        <taxon>Bacillus</taxon>
    </lineage>
</organism>
<name>A0A366XSA4_9BACI</name>
<accession>A0A366XSA4</accession>
<reference evidence="1 2" key="1">
    <citation type="submission" date="2018-07" db="EMBL/GenBank/DDBJ databases">
        <title>Lottiidibacillus patelloidae gen. nov., sp. nov., isolated from the intestinal tract of a marine limpet and the reclassification of B. taeanensis BH030017T, B. algicola KMM 3737T and B. hwajinpoensis SW-72T as genus Lottiidibacillus.</title>
        <authorList>
            <person name="Liu R."/>
            <person name="Huang Z."/>
        </authorList>
    </citation>
    <scope>NUCLEOTIDE SEQUENCE [LARGE SCALE GENOMIC DNA]</scope>
    <source>
        <strain evidence="1 2">BH030017</strain>
    </source>
</reference>
<protein>
    <submittedName>
        <fullName evidence="1">Uncharacterized protein</fullName>
    </submittedName>
</protein>
<gene>
    <name evidence="1" type="ORF">DS031_16555</name>
</gene>
<dbReference type="Proteomes" id="UP000253314">
    <property type="component" value="Unassembled WGS sequence"/>
</dbReference>
<dbReference type="AlphaFoldDB" id="A0A366XSA4"/>
<proteinExistence type="predicted"/>
<sequence>MDRPLFFYRLPTFADGKDISTTVLLFLTLKKNDPLQLMIECPDSAVLAFFVWFIAGLLTV</sequence>
<dbReference type="EMBL" id="QOCW01000020">
    <property type="protein sequence ID" value="RBW68428.1"/>
    <property type="molecule type" value="Genomic_DNA"/>
</dbReference>
<dbReference type="RefSeq" id="WP_142675788.1">
    <property type="nucleotide sequence ID" value="NZ_QOCW01000020.1"/>
</dbReference>
<evidence type="ECO:0000313" key="1">
    <source>
        <dbReference type="EMBL" id="RBW68428.1"/>
    </source>
</evidence>
<comment type="caution">
    <text evidence="1">The sequence shown here is derived from an EMBL/GenBank/DDBJ whole genome shotgun (WGS) entry which is preliminary data.</text>
</comment>